<dbReference type="NCBIfam" id="NF009484">
    <property type="entry name" value="PRK12846.1-5"/>
    <property type="match status" value="1"/>
</dbReference>
<dbReference type="EMBL" id="LHZU01000105">
    <property type="protein sequence ID" value="KXV60838.1"/>
    <property type="molecule type" value="Genomic_DNA"/>
</dbReference>
<dbReference type="InterPro" id="IPR023635">
    <property type="entry name" value="Peptide_deformylase"/>
</dbReference>
<dbReference type="GO" id="GO:0042586">
    <property type="term" value="F:peptide deformylase activity"/>
    <property type="evidence" value="ECO:0007669"/>
    <property type="project" value="InterPro"/>
</dbReference>
<dbReference type="PIRSF" id="PIRSF004749">
    <property type="entry name" value="Pep_def"/>
    <property type="match status" value="1"/>
</dbReference>
<evidence type="ECO:0000313" key="3">
    <source>
        <dbReference type="EMBL" id="KXV60838.1"/>
    </source>
</evidence>
<dbReference type="OrthoDB" id="9804313at2"/>
<dbReference type="HAMAP" id="MF_00163">
    <property type="entry name" value="Pep_deformylase"/>
    <property type="match status" value="1"/>
</dbReference>
<dbReference type="CDD" id="cd00487">
    <property type="entry name" value="Pep_deformylase"/>
    <property type="match status" value="1"/>
</dbReference>
<comment type="similarity">
    <text evidence="1 2">Belongs to the polypeptide deformylase family.</text>
</comment>
<evidence type="ECO:0000313" key="4">
    <source>
        <dbReference type="Proteomes" id="UP000075360"/>
    </source>
</evidence>
<dbReference type="InterPro" id="IPR036821">
    <property type="entry name" value="Peptide_deformylase_sf"/>
</dbReference>
<organism evidence="3 4">
    <name type="scientific">Acetobacter senegalensis</name>
    <dbReference type="NCBI Taxonomy" id="446692"/>
    <lineage>
        <taxon>Bacteria</taxon>
        <taxon>Pseudomonadati</taxon>
        <taxon>Pseudomonadota</taxon>
        <taxon>Alphaproteobacteria</taxon>
        <taxon>Acetobacterales</taxon>
        <taxon>Acetobacteraceae</taxon>
        <taxon>Acetobacter</taxon>
    </lineage>
</organism>
<name>A0A149U5Y4_9PROT</name>
<proteinExistence type="inferred from homology"/>
<comment type="caution">
    <text evidence="2">Lacks conserved residue(s) required for the propagation of feature annotation.</text>
</comment>
<evidence type="ECO:0000256" key="1">
    <source>
        <dbReference type="ARBA" id="ARBA00010759"/>
    </source>
</evidence>
<dbReference type="AlphaFoldDB" id="A0A149U5Y4"/>
<dbReference type="Pfam" id="PF01327">
    <property type="entry name" value="Pep_deformylase"/>
    <property type="match status" value="1"/>
</dbReference>
<sequence>MTAQPIVLFPDQRLRQVATPVSVFDEALHSLAGDLLDTVRAAPGIGITGPHIGVGLRVVVLDLPDGSGPQTYINPEIVQVSENTVQHEEGSISMPGVVETLTRAAKVTVRYMDLKGQPQTEEAEGLRAVCHQHEIDQLDGIFWIQRLSALRRSRVLARYEKLRRSQRQNTV</sequence>
<dbReference type="Gene3D" id="3.90.45.10">
    <property type="entry name" value="Peptide deformylase"/>
    <property type="match status" value="1"/>
</dbReference>
<gene>
    <name evidence="3" type="ORF">AD948_03825</name>
</gene>
<feature type="active site" evidence="2">
    <location>
        <position position="134"/>
    </location>
</feature>
<dbReference type="PATRIC" id="fig|446692.4.peg.2853"/>
<evidence type="ECO:0000256" key="2">
    <source>
        <dbReference type="HAMAP-Rule" id="MF_00163"/>
    </source>
</evidence>
<comment type="caution">
    <text evidence="3">The sequence shown here is derived from an EMBL/GenBank/DDBJ whole genome shotgun (WGS) entry which is preliminary data.</text>
</comment>
<dbReference type="SUPFAM" id="SSF56420">
    <property type="entry name" value="Peptide deformylase"/>
    <property type="match status" value="1"/>
</dbReference>
<dbReference type="RefSeq" id="WP_061470811.1">
    <property type="nucleotide sequence ID" value="NZ_LHZU01000105.1"/>
</dbReference>
<dbReference type="PANTHER" id="PTHR10458:SF22">
    <property type="entry name" value="PEPTIDE DEFORMYLASE"/>
    <property type="match status" value="1"/>
</dbReference>
<reference evidence="3 4" key="1">
    <citation type="submission" date="2015-06" db="EMBL/GenBank/DDBJ databases">
        <title>Improved classification and identification of acetic acid bacteria using matrix-assisted laser desorption/ionization time-of-flight mass spectrometry; Gluconobacter nephelii and Gluconobacter uchimurae are later heterotypic synonyms of Gluconobacter japonicus and Gluconobacter oxydans, respectively.</title>
        <authorList>
            <person name="Li L."/>
            <person name="Cleenwerck I."/>
            <person name="De Vuyst L."/>
            <person name="Vandamme P."/>
        </authorList>
    </citation>
    <scope>NUCLEOTIDE SEQUENCE [LARGE SCALE GENOMIC DNA]</scope>
    <source>
        <strain evidence="3 4">LMG 23690</strain>
    </source>
</reference>
<dbReference type="NCBIfam" id="NF001159">
    <property type="entry name" value="PRK00150.1-3"/>
    <property type="match status" value="1"/>
</dbReference>
<dbReference type="PANTHER" id="PTHR10458">
    <property type="entry name" value="PEPTIDE DEFORMYLASE"/>
    <property type="match status" value="1"/>
</dbReference>
<dbReference type="NCBIfam" id="TIGR00079">
    <property type="entry name" value="pept_deformyl"/>
    <property type="match status" value="1"/>
</dbReference>
<dbReference type="PRINTS" id="PR01576">
    <property type="entry name" value="PDEFORMYLASE"/>
</dbReference>
<dbReference type="Proteomes" id="UP000075360">
    <property type="component" value="Unassembled WGS sequence"/>
</dbReference>
<protein>
    <recommendedName>
        <fullName evidence="2">Peptide deformylase-like</fullName>
    </recommendedName>
    <alternativeName>
        <fullName evidence="2">Polypeptide deformylase-like</fullName>
    </alternativeName>
</protein>
<accession>A0A149U5Y4</accession>